<sequence length="1393" mass="142678">MGQVGLAGAFAGLNIFDNSTSVTFDPSTSSLLSRTSDGALAALGSTNSGGSISSGCALNDAFYFAGSFSSIGNTSASNIASYTPSSGAFAALGSNGPNGAVNALYCDASHNKLWVGGHFTSPGSSVAVWDAKANAWSPPPFGGFTGAEAEVLSITPNSSDSSLFFAGSFLTSFAGNGITMNNTNNPNVPYSPGATPFSSSLVPIPLQGAEIEGAPSSTNPEFSNIQNILCPAGPDGPGNTWLAADGNAAQITVRAFSSISAYGVRLGNTFQSGYGTTGFSVTSIPDNTVQTLQYVDPATGQNMTCTDTCPLSTNSAILYQDFLFSGPVTLTGVQITLSEYTGAAPGLHILQLLSAGAFASAIENDNTQSCFAPDPSNITSTGTWTPKNANTNIPATLQTVLVSTVAVGTPSSQAPSFTWQPYVSASGQYDVNLVIPGCTDFQDCPLRTTVQVTVFPGDGSHYVTTVSQQNTNDASTLVYSGPIVPSSPNFVTTVSMTLADNPAGDGQGGQYELVAGNVELVLTSANISSSSGSGSTGGNGTMGIGGTVNGFGFFEWPLSSASDVNASTTLSNSTETFFDTVGFDLYNALGATTSTSTIAAVVQHPSGAIFLGGNFKITEGSTTGNANIVVFKNGNLAALTGNGLNGAVTSLVLYGDQLFVGGSFSDTNSASTQGKLRGVAMYNVQSASWSALGEGVNGIVASLALANGQIQVAGNFTEVLSASGAGAEDGGFAVWDVGTDSWVNSGGFLVGNITFVGNGTSPAKGQEQSQFVAGNVDNMATYGASGLVMLSNGNNGPVVTPLGVQLDDPVNASATTSAKRRRNHNRRVPGSWIPHITLRNLFTRQTTSSQPTALPPLPPSPAPAILAGAFWTNTSSSQELAIIGGNFSFPTSSASSQAVAIYNPSGPSVTTLQGSQVNGVVRSLLVDENKLFVGGEFTMSGSAANGFAVYDLVAQQWDTSAVQALQPATGSTVVVRSVTATAYKSDIIVVGGSFSTAGSTACQGICLLDTASNQWNALGEGFQGEVSSVSYAGNNDELLIAAGSINLSGSTSTNVAQYSFANSTWTAVGDGADIPGPVTAVEVNNGNVSSIFAAGRSYDGSSTFMIFWDGASWTTVGSSLEGTTNISQLVMVPLQNTHTANSIIESDRMLMVSGSLADSSFGSASAALFDGVNLIPYVTSVSAQGTLGYVSSLFYSFASFSFTQQHFLATGVVILISIAIAAGVVFLLALIGILWTLLSRRDDKLGKFDGGEDEDDDSTHHRPSSLLEHINAATRTTILGTQSPFNNFTSEKGEAAPEGAVASAVDPDPFGPDGSNYLRAETPSDAVVGTLAAEEEFSRPAHARYSFDGTGEGELPLSAGLEVEILDDRDAAWWYARNPQSGQEGVVPAAYLY</sequence>
<organism evidence="1 2">
    <name type="scientific">Leucogyrophana mollusca</name>
    <dbReference type="NCBI Taxonomy" id="85980"/>
    <lineage>
        <taxon>Eukaryota</taxon>
        <taxon>Fungi</taxon>
        <taxon>Dikarya</taxon>
        <taxon>Basidiomycota</taxon>
        <taxon>Agaricomycotina</taxon>
        <taxon>Agaricomycetes</taxon>
        <taxon>Agaricomycetidae</taxon>
        <taxon>Boletales</taxon>
        <taxon>Boletales incertae sedis</taxon>
        <taxon>Leucogyrophana</taxon>
    </lineage>
</organism>
<keyword evidence="2" id="KW-1185">Reference proteome</keyword>
<evidence type="ECO:0000313" key="2">
    <source>
        <dbReference type="Proteomes" id="UP000790709"/>
    </source>
</evidence>
<dbReference type="Proteomes" id="UP000790709">
    <property type="component" value="Unassembled WGS sequence"/>
</dbReference>
<gene>
    <name evidence="1" type="ORF">BV22DRAFT_1017405</name>
</gene>
<proteinExistence type="predicted"/>
<evidence type="ECO:0000313" key="1">
    <source>
        <dbReference type="EMBL" id="KAH7922374.1"/>
    </source>
</evidence>
<comment type="caution">
    <text evidence="1">The sequence shown here is derived from an EMBL/GenBank/DDBJ whole genome shotgun (WGS) entry which is preliminary data.</text>
</comment>
<protein>
    <submittedName>
        <fullName evidence="1">Uncharacterized protein</fullName>
    </submittedName>
</protein>
<reference evidence="1" key="1">
    <citation type="journal article" date="2021" name="New Phytol.">
        <title>Evolutionary innovations through gain and loss of genes in the ectomycorrhizal Boletales.</title>
        <authorList>
            <person name="Wu G."/>
            <person name="Miyauchi S."/>
            <person name="Morin E."/>
            <person name="Kuo A."/>
            <person name="Drula E."/>
            <person name="Varga T."/>
            <person name="Kohler A."/>
            <person name="Feng B."/>
            <person name="Cao Y."/>
            <person name="Lipzen A."/>
            <person name="Daum C."/>
            <person name="Hundley H."/>
            <person name="Pangilinan J."/>
            <person name="Johnson J."/>
            <person name="Barry K."/>
            <person name="LaButti K."/>
            <person name="Ng V."/>
            <person name="Ahrendt S."/>
            <person name="Min B."/>
            <person name="Choi I.G."/>
            <person name="Park H."/>
            <person name="Plett J.M."/>
            <person name="Magnuson J."/>
            <person name="Spatafora J.W."/>
            <person name="Nagy L.G."/>
            <person name="Henrissat B."/>
            <person name="Grigoriev I.V."/>
            <person name="Yang Z.L."/>
            <person name="Xu J."/>
            <person name="Martin F.M."/>
        </authorList>
    </citation>
    <scope>NUCLEOTIDE SEQUENCE</scope>
    <source>
        <strain evidence="1">KUC20120723A-06</strain>
    </source>
</reference>
<accession>A0ACB8BA74</accession>
<name>A0ACB8BA74_9AGAM</name>
<dbReference type="EMBL" id="MU266487">
    <property type="protein sequence ID" value="KAH7922374.1"/>
    <property type="molecule type" value="Genomic_DNA"/>
</dbReference>